<protein>
    <submittedName>
        <fullName evidence="1">Uncharacterized protein</fullName>
    </submittedName>
</protein>
<name>A0ACB0FIX8_RANTA</name>
<gene>
    <name evidence="1" type="ORF">MRATA1EN3_LOCUS23915</name>
</gene>
<sequence>MASRPAWKGNVNSRSGGDNGAEEAGVVTVRTAASWIRANPQNGARRLAPPFAECLNEMPSSLAALAELCLEQAPPAAHGLPAQSQAWVSTSAGAARSGDDRPPTPPPPQAAGRVTWLGLLPPPPEGVHVECLPGGGEDSPGQSTAGRASGGRAPGVGQGWLLPGRLPGRTLGEGGPIPPDS</sequence>
<accession>A0ACB0FIX8</accession>
<evidence type="ECO:0000313" key="1">
    <source>
        <dbReference type="EMBL" id="CAI9712702.1"/>
    </source>
</evidence>
<proteinExistence type="predicted"/>
<evidence type="ECO:0000313" key="2">
    <source>
        <dbReference type="Proteomes" id="UP001162501"/>
    </source>
</evidence>
<reference evidence="1" key="1">
    <citation type="submission" date="2023-05" db="EMBL/GenBank/DDBJ databases">
        <authorList>
            <consortium name="ELIXIR-Norway"/>
        </authorList>
    </citation>
    <scope>NUCLEOTIDE SEQUENCE</scope>
</reference>
<organism evidence="1 2">
    <name type="scientific">Rangifer tarandus platyrhynchus</name>
    <name type="common">Svalbard reindeer</name>
    <dbReference type="NCBI Taxonomy" id="3082113"/>
    <lineage>
        <taxon>Eukaryota</taxon>
        <taxon>Metazoa</taxon>
        <taxon>Chordata</taxon>
        <taxon>Craniata</taxon>
        <taxon>Vertebrata</taxon>
        <taxon>Euteleostomi</taxon>
        <taxon>Mammalia</taxon>
        <taxon>Eutheria</taxon>
        <taxon>Laurasiatheria</taxon>
        <taxon>Artiodactyla</taxon>
        <taxon>Ruminantia</taxon>
        <taxon>Pecora</taxon>
        <taxon>Cervidae</taxon>
        <taxon>Odocoileinae</taxon>
        <taxon>Rangifer</taxon>
    </lineage>
</organism>
<dbReference type="EMBL" id="OX596092">
    <property type="protein sequence ID" value="CAI9712702.1"/>
    <property type="molecule type" value="Genomic_DNA"/>
</dbReference>
<dbReference type="Proteomes" id="UP001162501">
    <property type="component" value="Chromosome 8"/>
</dbReference>